<dbReference type="EMBL" id="LR797497">
    <property type="protein sequence ID" value="CAB4220414.1"/>
    <property type="molecule type" value="Genomic_DNA"/>
</dbReference>
<dbReference type="EMBL" id="LR796977">
    <property type="protein sequence ID" value="CAB4178729.1"/>
    <property type="molecule type" value="Genomic_DNA"/>
</dbReference>
<evidence type="ECO:0000313" key="1">
    <source>
        <dbReference type="EMBL" id="CAB4178729.1"/>
    </source>
</evidence>
<proteinExistence type="predicted"/>
<gene>
    <name evidence="1" type="ORF">UFOVP1030_13</name>
    <name evidence="2" type="ORF">UFOVP1634_28</name>
</gene>
<name>A0A6J5Q3E9_9CAUD</name>
<protein>
    <submittedName>
        <fullName evidence="1">Uncharacterized protein</fullName>
    </submittedName>
</protein>
<organism evidence="1">
    <name type="scientific">uncultured Caudovirales phage</name>
    <dbReference type="NCBI Taxonomy" id="2100421"/>
    <lineage>
        <taxon>Viruses</taxon>
        <taxon>Duplodnaviria</taxon>
        <taxon>Heunggongvirae</taxon>
        <taxon>Uroviricota</taxon>
        <taxon>Caudoviricetes</taxon>
        <taxon>Peduoviridae</taxon>
        <taxon>Maltschvirus</taxon>
        <taxon>Maltschvirus maltsch</taxon>
    </lineage>
</organism>
<evidence type="ECO:0000313" key="2">
    <source>
        <dbReference type="EMBL" id="CAB4220414.1"/>
    </source>
</evidence>
<accession>A0A6J5Q3E9</accession>
<reference evidence="1" key="1">
    <citation type="submission" date="2020-05" db="EMBL/GenBank/DDBJ databases">
        <authorList>
            <person name="Chiriac C."/>
            <person name="Salcher M."/>
            <person name="Ghai R."/>
            <person name="Kavagutti S V."/>
        </authorList>
    </citation>
    <scope>NUCLEOTIDE SEQUENCE</scope>
</reference>
<sequence length="101" mass="11933">MYCQQHESQLVLAGLKRDTKMINLKELIDQKRIDMKESKKHWLGLEDSPISNKYFSDIEVELKRLETFMDESVRSAFPEDVTASRQTYDFTILITKRTMTV</sequence>